<comment type="caution">
    <text evidence="1">The sequence shown here is derived from an EMBL/GenBank/DDBJ whole genome shotgun (WGS) entry which is preliminary data.</text>
</comment>
<evidence type="ECO:0000313" key="2">
    <source>
        <dbReference type="Proteomes" id="UP000729402"/>
    </source>
</evidence>
<sequence>MRPVFTRSKTPKLTQLPVAYSCSRVLSVDACCYCPEKRAPPNATAGLEADCFSCSLCASAITRGRIAAAGLEL</sequence>
<name>A0A8J6BSP9_ZIZPA</name>
<reference evidence="1" key="2">
    <citation type="submission" date="2021-02" db="EMBL/GenBank/DDBJ databases">
        <authorList>
            <person name="Kimball J.A."/>
            <person name="Haas M.W."/>
            <person name="Macchietto M."/>
            <person name="Kono T."/>
            <person name="Duquette J."/>
            <person name="Shao M."/>
        </authorList>
    </citation>
    <scope>NUCLEOTIDE SEQUENCE</scope>
    <source>
        <tissue evidence="1">Fresh leaf tissue</tissue>
    </source>
</reference>
<accession>A0A8J6BSP9</accession>
<dbReference type="AlphaFoldDB" id="A0A8J6BSP9"/>
<gene>
    <name evidence="1" type="ORF">GUJ93_ZPchr0012g18834</name>
</gene>
<protein>
    <submittedName>
        <fullName evidence="1">Uncharacterized protein</fullName>
    </submittedName>
</protein>
<proteinExistence type="predicted"/>
<keyword evidence="2" id="KW-1185">Reference proteome</keyword>
<reference evidence="1" key="1">
    <citation type="journal article" date="2021" name="bioRxiv">
        <title>Whole Genome Assembly and Annotation of Northern Wild Rice, Zizania palustris L., Supports a Whole Genome Duplication in the Zizania Genus.</title>
        <authorList>
            <person name="Haas M."/>
            <person name="Kono T."/>
            <person name="Macchietto M."/>
            <person name="Millas R."/>
            <person name="McGilp L."/>
            <person name="Shao M."/>
            <person name="Duquette J."/>
            <person name="Hirsch C.N."/>
            <person name="Kimball J."/>
        </authorList>
    </citation>
    <scope>NUCLEOTIDE SEQUENCE</scope>
    <source>
        <tissue evidence="1">Fresh leaf tissue</tissue>
    </source>
</reference>
<organism evidence="1 2">
    <name type="scientific">Zizania palustris</name>
    <name type="common">Northern wild rice</name>
    <dbReference type="NCBI Taxonomy" id="103762"/>
    <lineage>
        <taxon>Eukaryota</taxon>
        <taxon>Viridiplantae</taxon>
        <taxon>Streptophyta</taxon>
        <taxon>Embryophyta</taxon>
        <taxon>Tracheophyta</taxon>
        <taxon>Spermatophyta</taxon>
        <taxon>Magnoliopsida</taxon>
        <taxon>Liliopsida</taxon>
        <taxon>Poales</taxon>
        <taxon>Poaceae</taxon>
        <taxon>BOP clade</taxon>
        <taxon>Oryzoideae</taxon>
        <taxon>Oryzeae</taxon>
        <taxon>Zizaniinae</taxon>
        <taxon>Zizania</taxon>
    </lineage>
</organism>
<dbReference type="Proteomes" id="UP000729402">
    <property type="component" value="Unassembled WGS sequence"/>
</dbReference>
<evidence type="ECO:0000313" key="1">
    <source>
        <dbReference type="EMBL" id="KAG8095082.1"/>
    </source>
</evidence>
<dbReference type="EMBL" id="JAAALK010000080">
    <property type="protein sequence ID" value="KAG8095082.1"/>
    <property type="molecule type" value="Genomic_DNA"/>
</dbReference>